<dbReference type="Gene3D" id="3.40.20.10">
    <property type="entry name" value="Severin"/>
    <property type="match status" value="1"/>
</dbReference>
<dbReference type="InterPro" id="IPR050550">
    <property type="entry name" value="SEC23_SEC24_subfamily"/>
</dbReference>
<dbReference type="GO" id="GO:0070971">
    <property type="term" value="C:endoplasmic reticulum exit site"/>
    <property type="evidence" value="ECO:0007669"/>
    <property type="project" value="TreeGrafter"/>
</dbReference>
<evidence type="ECO:0000256" key="3">
    <source>
        <dbReference type="ARBA" id="ARBA00022448"/>
    </source>
</evidence>
<dbReference type="Pfam" id="PF04810">
    <property type="entry name" value="zf-Sec23_Sec24"/>
    <property type="match status" value="1"/>
</dbReference>
<dbReference type="EMBL" id="ATMH01006327">
    <property type="protein sequence ID" value="EPY26088.1"/>
    <property type="molecule type" value="Genomic_DNA"/>
</dbReference>
<accession>S9UAZ2</accession>
<dbReference type="InterPro" id="IPR036180">
    <property type="entry name" value="Gelsolin-like_dom_sf"/>
</dbReference>
<dbReference type="Gene3D" id="2.30.30.380">
    <property type="entry name" value="Zn-finger domain of Sec23/24"/>
    <property type="match status" value="1"/>
</dbReference>
<evidence type="ECO:0000313" key="9">
    <source>
        <dbReference type="EMBL" id="EPY26088.1"/>
    </source>
</evidence>
<dbReference type="Gene3D" id="1.20.120.730">
    <property type="entry name" value="Sec23/Sec24 helical domain"/>
    <property type="match status" value="1"/>
</dbReference>
<evidence type="ECO:0000256" key="2">
    <source>
        <dbReference type="ARBA" id="ARBA00008334"/>
    </source>
</evidence>
<dbReference type="GO" id="GO:0030127">
    <property type="term" value="C:COPII vesicle coat"/>
    <property type="evidence" value="ECO:0007669"/>
    <property type="project" value="InterPro"/>
</dbReference>
<name>S9UAZ2_9TRYP</name>
<dbReference type="PANTHER" id="PTHR13803">
    <property type="entry name" value="SEC24-RELATED PROTEIN"/>
    <property type="match status" value="1"/>
</dbReference>
<keyword evidence="3" id="KW-0813">Transport</keyword>
<dbReference type="Gene3D" id="3.40.50.410">
    <property type="entry name" value="von Willebrand factor, type A domain"/>
    <property type="match status" value="1"/>
</dbReference>
<comment type="subcellular location">
    <subcellularLocation>
        <location evidence="1">Golgi apparatus membrane</location>
    </subcellularLocation>
</comment>
<dbReference type="PANTHER" id="PTHR13803:SF39">
    <property type="entry name" value="SECRETORY 24AB, ISOFORM A"/>
    <property type="match status" value="1"/>
</dbReference>
<dbReference type="GO" id="GO:0000149">
    <property type="term" value="F:SNARE binding"/>
    <property type="evidence" value="ECO:0007669"/>
    <property type="project" value="TreeGrafter"/>
</dbReference>
<gene>
    <name evidence="9" type="ORF">STCU_06327</name>
</gene>
<proteinExistence type="inferred from homology"/>
<evidence type="ECO:0000256" key="5">
    <source>
        <dbReference type="ARBA" id="ARBA00023034"/>
    </source>
</evidence>
<dbReference type="InterPro" id="IPR006895">
    <property type="entry name" value="Znf_Sec23_Sec24"/>
</dbReference>
<dbReference type="Pfam" id="PF04811">
    <property type="entry name" value="Sec23_trunk"/>
    <property type="match status" value="1"/>
</dbReference>
<dbReference type="Proteomes" id="UP000015354">
    <property type="component" value="Unassembled WGS sequence"/>
</dbReference>
<reference evidence="9 10" key="1">
    <citation type="journal article" date="2013" name="PLoS ONE">
        <title>Predicting the Proteins of Angomonas deanei, Strigomonas culicis and Their Respective Endosymbionts Reveals New Aspects of the Trypanosomatidae Family.</title>
        <authorList>
            <person name="Motta M.C."/>
            <person name="Martins A.C."/>
            <person name="de Souza S.S."/>
            <person name="Catta-Preta C.M."/>
            <person name="Silva R."/>
            <person name="Klein C.C."/>
            <person name="de Almeida L.G."/>
            <person name="de Lima Cunha O."/>
            <person name="Ciapina L.P."/>
            <person name="Brocchi M."/>
            <person name="Colabardini A.C."/>
            <person name="de Araujo Lima B."/>
            <person name="Machado C.R."/>
            <person name="de Almeida Soares C.M."/>
            <person name="Probst C.M."/>
            <person name="de Menezes C.B."/>
            <person name="Thompson C.E."/>
            <person name="Bartholomeu D.C."/>
            <person name="Gradia D.F."/>
            <person name="Pavoni D.P."/>
            <person name="Grisard E.C."/>
            <person name="Fantinatti-Garboggini F."/>
            <person name="Marchini F.K."/>
            <person name="Rodrigues-Luiz G.F."/>
            <person name="Wagner G."/>
            <person name="Goldman G.H."/>
            <person name="Fietto J.L."/>
            <person name="Elias M.C."/>
            <person name="Goldman M.H."/>
            <person name="Sagot M.F."/>
            <person name="Pereira M."/>
            <person name="Stoco P.H."/>
            <person name="de Mendonca-Neto R.P."/>
            <person name="Teixeira S.M."/>
            <person name="Maciel T.E."/>
            <person name="de Oliveira Mendes T.A."/>
            <person name="Urmenyi T.P."/>
            <person name="de Souza W."/>
            <person name="Schenkman S."/>
            <person name="de Vasconcelos A.T."/>
        </authorList>
    </citation>
    <scope>NUCLEOTIDE SEQUENCE [LARGE SCALE GENOMIC DNA]</scope>
</reference>
<sequence>MIRCRKCSGYINPFTTFTSDGMKWQCILCKNVNAIAREYYRAIDAATGQRADIGSRPELLYASADFLATPEFLRRAPHRPVLLLLLDCSHPAVASGLLRAMCQGALAALEKLKDNDALHMCVVGYDSTVYFFNVSPNNSAPSIVASPDTVEDIANINDNFLLETVELPLATNEMIVSVKESYEMLKQLLEMIPNDFQHTKEVGCAYGGAITACISILSGFGGKIISSICGMPSAGEGKLKKRFDVEKLSNKPKEYTMLGAGNDWYKQRALACSNCSVSIDIINGAPDDIDLATIAPLARLTSGSIVQATAQTMSGMADQMEHMLLRCCAFDCILRIRTSTGLSVPNFLATATCANPTCSRSLSPPPTPPTRWSCSFRRSSRALLRTSSLHWCTRTCHGSAAFACIQCKSLVSENAHTVINSIDSLGMTTFLAKMCVDYATNMPFVDAQKTVTEKVITALRYSLQLAKQQGVNEGAGELLLPDSMRFMLQLLNGFYRIPATGLATSKPIKPDDRIASMATVMTSAPEPMVPYYVGWSYQLFSPHVSVAELPMPIFSTQTHFQSEGIYFVNLGFALILWYGSAANKMILHALGVLSEEEASGADEGQLLVSPEELAALRERVETLVWQHKCINTPVFTSALEPCKQGNRTYEPSMLRIMTEDEVHGIPSYGGFLLKIWQGVYGRWPKK</sequence>
<dbReference type="InterPro" id="IPR036175">
    <property type="entry name" value="Sec23/24_helical_dom_sf"/>
</dbReference>
<dbReference type="InterPro" id="IPR036465">
    <property type="entry name" value="vWFA_dom_sf"/>
</dbReference>
<feature type="domain" description="Sec23/Sec24 helical" evidence="8">
    <location>
        <begin position="425"/>
        <end position="526"/>
    </location>
</feature>
<dbReference type="OrthoDB" id="49016at2759"/>
<dbReference type="GO" id="GO:0090110">
    <property type="term" value="P:COPII-coated vesicle cargo loading"/>
    <property type="evidence" value="ECO:0007669"/>
    <property type="project" value="TreeGrafter"/>
</dbReference>
<dbReference type="Pfam" id="PF04815">
    <property type="entry name" value="Sec23_helical"/>
    <property type="match status" value="1"/>
</dbReference>
<dbReference type="InterPro" id="IPR006900">
    <property type="entry name" value="Sec23/24_helical_dom"/>
</dbReference>
<feature type="domain" description="Zinc finger Sec23/Sec24-type" evidence="6">
    <location>
        <begin position="2"/>
        <end position="39"/>
    </location>
</feature>
<keyword evidence="4" id="KW-0653">Protein transport</keyword>
<keyword evidence="5" id="KW-0333">Golgi apparatus</keyword>
<keyword evidence="10" id="KW-1185">Reference proteome</keyword>
<dbReference type="SUPFAM" id="SSF82754">
    <property type="entry name" value="C-terminal, gelsolin-like domain of Sec23/24"/>
    <property type="match status" value="1"/>
</dbReference>
<dbReference type="GO" id="GO:0008270">
    <property type="term" value="F:zinc ion binding"/>
    <property type="evidence" value="ECO:0007669"/>
    <property type="project" value="InterPro"/>
</dbReference>
<dbReference type="SUPFAM" id="SSF82919">
    <property type="entry name" value="Zn-finger domain of Sec23/24"/>
    <property type="match status" value="1"/>
</dbReference>
<feature type="domain" description="Sec23/Sec24 trunk" evidence="7">
    <location>
        <begin position="78"/>
        <end position="322"/>
    </location>
</feature>
<evidence type="ECO:0000259" key="7">
    <source>
        <dbReference type="Pfam" id="PF04811"/>
    </source>
</evidence>
<evidence type="ECO:0000256" key="1">
    <source>
        <dbReference type="ARBA" id="ARBA00004394"/>
    </source>
</evidence>
<evidence type="ECO:0000313" key="10">
    <source>
        <dbReference type="Proteomes" id="UP000015354"/>
    </source>
</evidence>
<comment type="caution">
    <text evidence="9">The sequence shown here is derived from an EMBL/GenBank/DDBJ whole genome shotgun (WGS) entry which is preliminary data.</text>
</comment>
<dbReference type="GO" id="GO:0006886">
    <property type="term" value="P:intracellular protein transport"/>
    <property type="evidence" value="ECO:0007669"/>
    <property type="project" value="InterPro"/>
</dbReference>
<dbReference type="Gene3D" id="2.60.40.1670">
    <property type="entry name" value="beta-sandwich domain of Sec23/24"/>
    <property type="match status" value="1"/>
</dbReference>
<dbReference type="GO" id="GO:0000139">
    <property type="term" value="C:Golgi membrane"/>
    <property type="evidence" value="ECO:0007669"/>
    <property type="project" value="UniProtKB-SubCell"/>
</dbReference>
<dbReference type="InterPro" id="IPR006896">
    <property type="entry name" value="Sec23/24_trunk_dom"/>
</dbReference>
<dbReference type="AlphaFoldDB" id="S9UAZ2"/>
<protein>
    <submittedName>
        <fullName evidence="9">Protein transport protein SEC24</fullName>
    </submittedName>
</protein>
<evidence type="ECO:0000259" key="6">
    <source>
        <dbReference type="Pfam" id="PF04810"/>
    </source>
</evidence>
<organism evidence="9 10">
    <name type="scientific">Strigomonas culicis</name>
    <dbReference type="NCBI Taxonomy" id="28005"/>
    <lineage>
        <taxon>Eukaryota</taxon>
        <taxon>Discoba</taxon>
        <taxon>Euglenozoa</taxon>
        <taxon>Kinetoplastea</taxon>
        <taxon>Metakinetoplastina</taxon>
        <taxon>Trypanosomatida</taxon>
        <taxon>Trypanosomatidae</taxon>
        <taxon>Strigomonadinae</taxon>
        <taxon>Strigomonas</taxon>
    </lineage>
</organism>
<evidence type="ECO:0000259" key="8">
    <source>
        <dbReference type="Pfam" id="PF04815"/>
    </source>
</evidence>
<comment type="similarity">
    <text evidence="2">Belongs to the SEC23/SEC24 family. SEC24 subfamily.</text>
</comment>
<evidence type="ECO:0000256" key="4">
    <source>
        <dbReference type="ARBA" id="ARBA00022927"/>
    </source>
</evidence>
<dbReference type="InterPro" id="IPR029006">
    <property type="entry name" value="ADF-H/Gelsolin-like_dom_sf"/>
</dbReference>
<dbReference type="InterPro" id="IPR036174">
    <property type="entry name" value="Znf_Sec23_Sec24_sf"/>
</dbReference>
<dbReference type="SUPFAM" id="SSF81811">
    <property type="entry name" value="Helical domain of Sec23/24"/>
    <property type="match status" value="1"/>
</dbReference>
<dbReference type="SUPFAM" id="SSF53300">
    <property type="entry name" value="vWA-like"/>
    <property type="match status" value="1"/>
</dbReference>